<evidence type="ECO:0000313" key="3">
    <source>
        <dbReference type="Proteomes" id="UP001078443"/>
    </source>
</evidence>
<dbReference type="Proteomes" id="UP001078443">
    <property type="component" value="Unassembled WGS sequence"/>
</dbReference>
<keyword evidence="1" id="KW-0472">Membrane</keyword>
<organism evidence="2 3">
    <name type="scientific">Clostridium aestuarii</name>
    <dbReference type="NCBI Taxonomy" id="338193"/>
    <lineage>
        <taxon>Bacteria</taxon>
        <taxon>Bacillati</taxon>
        <taxon>Bacillota</taxon>
        <taxon>Clostridia</taxon>
        <taxon>Eubacteriales</taxon>
        <taxon>Clostridiaceae</taxon>
        <taxon>Clostridium</taxon>
    </lineage>
</organism>
<evidence type="ECO:0000313" key="2">
    <source>
        <dbReference type="EMBL" id="MCY6483964.1"/>
    </source>
</evidence>
<keyword evidence="3" id="KW-1185">Reference proteome</keyword>
<accession>A0ABT4CY89</accession>
<reference evidence="2" key="1">
    <citation type="submission" date="2022-12" db="EMBL/GenBank/DDBJ databases">
        <authorList>
            <person name="Wang J."/>
        </authorList>
    </citation>
    <scope>NUCLEOTIDE SEQUENCE</scope>
    <source>
        <strain evidence="2">HY-45-18</strain>
    </source>
</reference>
<keyword evidence="2" id="KW-0238">DNA-binding</keyword>
<dbReference type="GO" id="GO:0003677">
    <property type="term" value="F:DNA binding"/>
    <property type="evidence" value="ECO:0007669"/>
    <property type="project" value="UniProtKB-KW"/>
</dbReference>
<dbReference type="Gene3D" id="3.30.1390.10">
    <property type="match status" value="1"/>
</dbReference>
<protein>
    <submittedName>
        <fullName evidence="2">DNA-binding protein</fullName>
    </submittedName>
</protein>
<keyword evidence="1" id="KW-0812">Transmembrane</keyword>
<gene>
    <name evidence="2" type="ORF">OW763_06325</name>
</gene>
<proteinExistence type="predicted"/>
<name>A0ABT4CY89_9CLOT</name>
<evidence type="ECO:0000256" key="1">
    <source>
        <dbReference type="SAM" id="Phobius"/>
    </source>
</evidence>
<dbReference type="InterPro" id="IPR014719">
    <property type="entry name" value="Ribosomal_bL12_C/ClpS-like"/>
</dbReference>
<sequence>MLKSKAWKLLLIAAICFSFTGIMSLIEKKNHMAILYLSLAVAYFILSITNYKAINKSNEIRLSDTELQNMNIELTKLIIDGKEIKAIKRYRLDTGVGLKEGKDYIDSLSEKIQINKFTK</sequence>
<feature type="transmembrane region" description="Helical" evidence="1">
    <location>
        <begin position="34"/>
        <end position="51"/>
    </location>
</feature>
<comment type="caution">
    <text evidence="2">The sequence shown here is derived from an EMBL/GenBank/DDBJ whole genome shotgun (WGS) entry which is preliminary data.</text>
</comment>
<keyword evidence="1" id="KW-1133">Transmembrane helix</keyword>
<dbReference type="EMBL" id="JAPQER010000002">
    <property type="protein sequence ID" value="MCY6483964.1"/>
    <property type="molecule type" value="Genomic_DNA"/>
</dbReference>